<reference evidence="4 5" key="1">
    <citation type="submission" date="2020-08" db="EMBL/GenBank/DDBJ databases">
        <title>Sequencing the genomes of 1000 actinobacteria strains.</title>
        <authorList>
            <person name="Klenk H.-P."/>
        </authorList>
    </citation>
    <scope>NUCLEOTIDE SEQUENCE [LARGE SCALE GENOMIC DNA]</scope>
    <source>
        <strain evidence="4 5">DSM 45913</strain>
    </source>
</reference>
<dbReference type="PANTHER" id="PTHR43833">
    <property type="entry name" value="POTASSIUM CHANNEL PROTEIN 2-RELATED-RELATED"/>
    <property type="match status" value="1"/>
</dbReference>
<keyword evidence="4" id="KW-0407">Ion channel</keyword>
<dbReference type="Pfam" id="PF07885">
    <property type="entry name" value="Ion_trans_2"/>
    <property type="match status" value="1"/>
</dbReference>
<keyword evidence="2" id="KW-0812">Transmembrane</keyword>
<gene>
    <name evidence="4" type="ORF">FHU36_006905</name>
</gene>
<proteinExistence type="predicted"/>
<dbReference type="AlphaFoldDB" id="A0A7X0C921"/>
<evidence type="ECO:0000259" key="3">
    <source>
        <dbReference type="PROSITE" id="PS51201"/>
    </source>
</evidence>
<sequence length="340" mass="36616">MEQDETELGVRLPSPARSPLVAVLRRMVIALLILLAMYALVLLDLEGYRDNVDGPVSPLDALYYVTVSLSTTGYGDITPVTTQARIVNIVAVTPLRIAFLVVLVGTTLEVLTRRTRDAIRIQRWRDRLRDHTVVVGYGTKGRAAIRTLLESERSKESIVVVDPSRSAIEEAAHDGFAGVVGDGTRSEVLRRAHLATAREVVIATQRDDTTALVTLTARSLNKTATIVAAVREAENDPLVRQSGADVVITSSDAAGRMLGVATQSPAVSALIEDFLVYGKGLDLYERDVSAAEVGSTPRASGEIVVAVVRDGEVLTYADPRAGTLRAGDRMVVIRVQRPPA</sequence>
<feature type="transmembrane region" description="Helical" evidence="2">
    <location>
        <begin position="86"/>
        <end position="111"/>
    </location>
</feature>
<feature type="domain" description="RCK N-terminal" evidence="3">
    <location>
        <begin position="129"/>
        <end position="248"/>
    </location>
</feature>
<dbReference type="SUPFAM" id="SSF81324">
    <property type="entry name" value="Voltage-gated potassium channels"/>
    <property type="match status" value="1"/>
</dbReference>
<dbReference type="GO" id="GO:0005886">
    <property type="term" value="C:plasma membrane"/>
    <property type="evidence" value="ECO:0007669"/>
    <property type="project" value="UniProtKB-SubCell"/>
</dbReference>
<evidence type="ECO:0000256" key="2">
    <source>
        <dbReference type="SAM" id="Phobius"/>
    </source>
</evidence>
<dbReference type="EMBL" id="JACHJB010000003">
    <property type="protein sequence ID" value="MBB6350333.1"/>
    <property type="molecule type" value="Genomic_DNA"/>
</dbReference>
<dbReference type="GO" id="GO:0034220">
    <property type="term" value="P:monoatomic ion transmembrane transport"/>
    <property type="evidence" value="ECO:0007669"/>
    <property type="project" value="UniProtKB-KW"/>
</dbReference>
<dbReference type="InterPro" id="IPR003148">
    <property type="entry name" value="RCK_N"/>
</dbReference>
<name>A0A7X0C921_9ACTN</name>
<comment type="caution">
    <text evidence="4">The sequence shown here is derived from an EMBL/GenBank/DDBJ whole genome shotgun (WGS) entry which is preliminary data.</text>
</comment>
<dbReference type="Pfam" id="PF02254">
    <property type="entry name" value="TrkA_N"/>
    <property type="match status" value="1"/>
</dbReference>
<accession>A0A7X0C921</accession>
<protein>
    <submittedName>
        <fullName evidence="4">Voltage-gated potassium channel</fullName>
    </submittedName>
</protein>
<keyword evidence="2" id="KW-0472">Membrane</keyword>
<dbReference type="InterPro" id="IPR013099">
    <property type="entry name" value="K_chnl_dom"/>
</dbReference>
<dbReference type="GO" id="GO:0006813">
    <property type="term" value="P:potassium ion transport"/>
    <property type="evidence" value="ECO:0007669"/>
    <property type="project" value="InterPro"/>
</dbReference>
<keyword evidence="4" id="KW-0813">Transport</keyword>
<dbReference type="PANTHER" id="PTHR43833:SF9">
    <property type="entry name" value="POTASSIUM CHANNEL PROTEIN YUGO-RELATED"/>
    <property type="match status" value="1"/>
</dbReference>
<dbReference type="Gene3D" id="3.40.50.720">
    <property type="entry name" value="NAD(P)-binding Rossmann-like Domain"/>
    <property type="match status" value="1"/>
</dbReference>
<keyword evidence="2" id="KW-1133">Transmembrane helix</keyword>
<dbReference type="Gene3D" id="1.10.287.70">
    <property type="match status" value="1"/>
</dbReference>
<dbReference type="Proteomes" id="UP000583800">
    <property type="component" value="Unassembled WGS sequence"/>
</dbReference>
<dbReference type="InterPro" id="IPR036291">
    <property type="entry name" value="NAD(P)-bd_dom_sf"/>
</dbReference>
<dbReference type="PROSITE" id="PS51201">
    <property type="entry name" value="RCK_N"/>
    <property type="match status" value="1"/>
</dbReference>
<dbReference type="SUPFAM" id="SSF51735">
    <property type="entry name" value="NAD(P)-binding Rossmann-fold domains"/>
    <property type="match status" value="1"/>
</dbReference>
<keyword evidence="5" id="KW-1185">Reference proteome</keyword>
<comment type="subcellular location">
    <subcellularLocation>
        <location evidence="1">Cell membrane</location>
        <topology evidence="1">Multi-pass membrane protein</topology>
    </subcellularLocation>
</comment>
<dbReference type="InterPro" id="IPR050721">
    <property type="entry name" value="Trk_Ktr_HKT_K-transport"/>
</dbReference>
<keyword evidence="4" id="KW-0406">Ion transport</keyword>
<dbReference type="RefSeq" id="WP_185088144.1">
    <property type="nucleotide sequence ID" value="NZ_JACHJB010000003.1"/>
</dbReference>
<feature type="transmembrane region" description="Helical" evidence="2">
    <location>
        <begin position="23"/>
        <end position="43"/>
    </location>
</feature>
<evidence type="ECO:0000313" key="4">
    <source>
        <dbReference type="EMBL" id="MBB6350333.1"/>
    </source>
</evidence>
<organism evidence="4 5">
    <name type="scientific">Nonomuraea muscovyensis</name>
    <dbReference type="NCBI Taxonomy" id="1124761"/>
    <lineage>
        <taxon>Bacteria</taxon>
        <taxon>Bacillati</taxon>
        <taxon>Actinomycetota</taxon>
        <taxon>Actinomycetes</taxon>
        <taxon>Streptosporangiales</taxon>
        <taxon>Streptosporangiaceae</taxon>
        <taxon>Nonomuraea</taxon>
    </lineage>
</organism>
<evidence type="ECO:0000313" key="5">
    <source>
        <dbReference type="Proteomes" id="UP000583800"/>
    </source>
</evidence>
<evidence type="ECO:0000256" key="1">
    <source>
        <dbReference type="ARBA" id="ARBA00004651"/>
    </source>
</evidence>